<organism evidence="1 2">
    <name type="scientific">Candidatus Magnetobacterium bavaricum</name>
    <dbReference type="NCBI Taxonomy" id="29290"/>
    <lineage>
        <taxon>Bacteria</taxon>
        <taxon>Pseudomonadati</taxon>
        <taxon>Nitrospirota</taxon>
        <taxon>Thermodesulfovibrionia</taxon>
        <taxon>Thermodesulfovibrionales</taxon>
        <taxon>Candidatus Magnetobacteriaceae</taxon>
        <taxon>Candidatus Magnetobacterium</taxon>
    </lineage>
</organism>
<proteinExistence type="predicted"/>
<gene>
    <name evidence="1" type="ORF">MBAV_005585</name>
</gene>
<keyword evidence="2" id="KW-1185">Reference proteome</keyword>
<name>A0A0F3GJZ6_9BACT</name>
<evidence type="ECO:0000313" key="1">
    <source>
        <dbReference type="EMBL" id="KJU82221.1"/>
    </source>
</evidence>
<evidence type="ECO:0000313" key="2">
    <source>
        <dbReference type="Proteomes" id="UP000033423"/>
    </source>
</evidence>
<dbReference type="Proteomes" id="UP000033423">
    <property type="component" value="Unassembled WGS sequence"/>
</dbReference>
<protein>
    <submittedName>
        <fullName evidence="1">Uncharacterized protein</fullName>
    </submittedName>
</protein>
<dbReference type="EMBL" id="LACI01002394">
    <property type="protein sequence ID" value="KJU82221.1"/>
    <property type="molecule type" value="Genomic_DNA"/>
</dbReference>
<comment type="caution">
    <text evidence="1">The sequence shown here is derived from an EMBL/GenBank/DDBJ whole genome shotgun (WGS) entry which is preliminary data.</text>
</comment>
<reference evidence="1 2" key="1">
    <citation type="submission" date="2015-02" db="EMBL/GenBank/DDBJ databases">
        <title>Single-cell genomics of uncultivated deep-branching MTB reveals a conserved set of magnetosome genes.</title>
        <authorList>
            <person name="Kolinko S."/>
            <person name="Richter M."/>
            <person name="Glockner F.O."/>
            <person name="Brachmann A."/>
            <person name="Schuler D."/>
        </authorList>
    </citation>
    <scope>NUCLEOTIDE SEQUENCE [LARGE SCALE GENOMIC DNA]</scope>
    <source>
        <strain evidence="1">TM-1</strain>
    </source>
</reference>
<dbReference type="AlphaFoldDB" id="A0A0F3GJZ6"/>
<sequence>MVTPLDDKTSSVGTILAAKEFGLSIIYSDTLRYRVNKTDDLLQPIPLTCEPMEIWISGEAYEL</sequence>
<accession>A0A0F3GJZ6</accession>